<comment type="caution">
    <text evidence="2">The sequence shown here is derived from an EMBL/GenBank/DDBJ whole genome shotgun (WGS) entry which is preliminary data.</text>
</comment>
<organism evidence="2 3">
    <name type="scientific">Leptospira sarikeiensis</name>
    <dbReference type="NCBI Taxonomy" id="2484943"/>
    <lineage>
        <taxon>Bacteria</taxon>
        <taxon>Pseudomonadati</taxon>
        <taxon>Spirochaetota</taxon>
        <taxon>Spirochaetia</taxon>
        <taxon>Leptospirales</taxon>
        <taxon>Leptospiraceae</taxon>
        <taxon>Leptospira</taxon>
    </lineage>
</organism>
<dbReference type="AlphaFoldDB" id="A0A4R9K736"/>
<name>A0A4R9K736_9LEPT</name>
<proteinExistence type="predicted"/>
<feature type="chain" id="PRO_5020360205" description="Outer membrane protein beta-barrel domain-containing protein" evidence="1">
    <location>
        <begin position="31"/>
        <end position="250"/>
    </location>
</feature>
<gene>
    <name evidence="2" type="ORF">EHQ64_11345</name>
</gene>
<reference evidence="2" key="1">
    <citation type="journal article" date="2019" name="PLoS Negl. Trop. Dis.">
        <title>Revisiting the worldwide diversity of Leptospira species in the environment.</title>
        <authorList>
            <person name="Vincent A.T."/>
            <person name="Schiettekatte O."/>
            <person name="Bourhy P."/>
            <person name="Veyrier F.J."/>
            <person name="Picardeau M."/>
        </authorList>
    </citation>
    <scope>NUCLEOTIDE SEQUENCE [LARGE SCALE GENOMIC DNA]</scope>
    <source>
        <strain evidence="2">201702455</strain>
    </source>
</reference>
<dbReference type="OrthoDB" id="344192at2"/>
<evidence type="ECO:0000313" key="2">
    <source>
        <dbReference type="EMBL" id="TGL61091.1"/>
    </source>
</evidence>
<feature type="signal peptide" evidence="1">
    <location>
        <begin position="1"/>
        <end position="30"/>
    </location>
</feature>
<sequence>MQKRIVRFASFKSNAAIFSFLLLLSFPSFAQGNDLAPVPGELEQAKRREVRKFFVGGFTANGLSWFGAGYQYSSKIALSFQWQEQRVIQRFDLDATAVQADLSGVLTLTNSEKIQRQLALQLEWFPFSGPYYFAAGGGLENYSEKQRKTEAYVPSGNYKDYSWDFSQQKLFLSAGAGFRYIFPSGFFIHVGGNLLLYPNRPTHENRGAYHTNYNWDYRQFQKDWDEPSKEAKSHQNLYGAQLQILFGIAI</sequence>
<dbReference type="Proteomes" id="UP000297762">
    <property type="component" value="Unassembled WGS sequence"/>
</dbReference>
<keyword evidence="1" id="KW-0732">Signal</keyword>
<accession>A0A4R9K736</accession>
<evidence type="ECO:0008006" key="4">
    <source>
        <dbReference type="Google" id="ProtNLM"/>
    </source>
</evidence>
<evidence type="ECO:0000313" key="3">
    <source>
        <dbReference type="Proteomes" id="UP000297762"/>
    </source>
</evidence>
<evidence type="ECO:0000256" key="1">
    <source>
        <dbReference type="SAM" id="SignalP"/>
    </source>
</evidence>
<protein>
    <recommendedName>
        <fullName evidence="4">Outer membrane protein beta-barrel domain-containing protein</fullName>
    </recommendedName>
</protein>
<keyword evidence="3" id="KW-1185">Reference proteome</keyword>
<dbReference type="EMBL" id="RQGF01000028">
    <property type="protein sequence ID" value="TGL61091.1"/>
    <property type="molecule type" value="Genomic_DNA"/>
</dbReference>